<dbReference type="AlphaFoldDB" id="A0A918FIR2"/>
<reference evidence="2" key="1">
    <citation type="journal article" date="2014" name="Int. J. Syst. Evol. Microbiol.">
        <title>Complete genome sequence of Corynebacterium casei LMG S-19264T (=DSM 44701T), isolated from a smear-ripened cheese.</title>
        <authorList>
            <consortium name="US DOE Joint Genome Institute (JGI-PGF)"/>
            <person name="Walter F."/>
            <person name="Albersmeier A."/>
            <person name="Kalinowski J."/>
            <person name="Ruckert C."/>
        </authorList>
    </citation>
    <scope>NUCLEOTIDE SEQUENCE</scope>
    <source>
        <strain evidence="2">JCM 4346</strain>
    </source>
</reference>
<feature type="compositionally biased region" description="Low complexity" evidence="1">
    <location>
        <begin position="108"/>
        <end position="119"/>
    </location>
</feature>
<reference evidence="2" key="2">
    <citation type="submission" date="2020-09" db="EMBL/GenBank/DDBJ databases">
        <authorList>
            <person name="Sun Q."/>
            <person name="Ohkuma M."/>
        </authorList>
    </citation>
    <scope>NUCLEOTIDE SEQUENCE</scope>
    <source>
        <strain evidence="2">JCM 4346</strain>
    </source>
</reference>
<name>A0A918FIR2_9ACTN</name>
<dbReference type="InterPro" id="IPR023214">
    <property type="entry name" value="HAD_sf"/>
</dbReference>
<gene>
    <name evidence="2" type="ORF">GCM10010251_66230</name>
</gene>
<accession>A0A918FIR2</accession>
<organism evidence="2 3">
    <name type="scientific">Streptomyces aurantiogriseus</name>
    <dbReference type="NCBI Taxonomy" id="66870"/>
    <lineage>
        <taxon>Bacteria</taxon>
        <taxon>Bacillati</taxon>
        <taxon>Actinomycetota</taxon>
        <taxon>Actinomycetes</taxon>
        <taxon>Kitasatosporales</taxon>
        <taxon>Streptomycetaceae</taxon>
        <taxon>Streptomyces</taxon>
    </lineage>
</organism>
<dbReference type="Proteomes" id="UP000658320">
    <property type="component" value="Unassembled WGS sequence"/>
</dbReference>
<dbReference type="Gene3D" id="3.40.50.1000">
    <property type="entry name" value="HAD superfamily/HAD-like"/>
    <property type="match status" value="2"/>
</dbReference>
<sequence length="137" mass="15053">MGLDVPIENIWTAALATAKFLDDQRPNAYVIGEADLTTALHDIDCILTDHEPDYVLPGETRTTKEYLARTCGLSASVIRRPRAEPNEKALPRYQKGLLLCRGFPAITRSRSGPQSSPRPSKVRTGNGPPRLAESPRS</sequence>
<proteinExistence type="predicted"/>
<evidence type="ECO:0000313" key="2">
    <source>
        <dbReference type="EMBL" id="GGR40256.1"/>
    </source>
</evidence>
<feature type="region of interest" description="Disordered" evidence="1">
    <location>
        <begin position="105"/>
        <end position="137"/>
    </location>
</feature>
<protein>
    <submittedName>
        <fullName evidence="2">Uncharacterized protein</fullName>
    </submittedName>
</protein>
<comment type="caution">
    <text evidence="2">The sequence shown here is derived from an EMBL/GenBank/DDBJ whole genome shotgun (WGS) entry which is preliminary data.</text>
</comment>
<evidence type="ECO:0000256" key="1">
    <source>
        <dbReference type="SAM" id="MobiDB-lite"/>
    </source>
</evidence>
<evidence type="ECO:0000313" key="3">
    <source>
        <dbReference type="Proteomes" id="UP000658320"/>
    </source>
</evidence>
<keyword evidence="3" id="KW-1185">Reference proteome</keyword>
<dbReference type="EMBL" id="BMSX01000018">
    <property type="protein sequence ID" value="GGR40256.1"/>
    <property type="molecule type" value="Genomic_DNA"/>
</dbReference>